<dbReference type="InterPro" id="IPR050490">
    <property type="entry name" value="Bact_solute-bd_prot1"/>
</dbReference>
<feature type="signal peptide" evidence="1">
    <location>
        <begin position="1"/>
        <end position="21"/>
    </location>
</feature>
<name>A0ABV1FFZ0_9FIRM</name>
<protein>
    <submittedName>
        <fullName evidence="2">Extracellular solute-binding protein</fullName>
    </submittedName>
</protein>
<accession>A0ABV1FFZ0</accession>
<sequence>MMNKKLLALTLSGALAVSMLAGCGGSSNGGDTSTSTDTKADTTEASGAEGSVYYLNFKPEQDQQWQDLAKAYTDETGVPVTVVTAASGNYETTLMSEMGKSGAPTLFQVNGPVGLANWKDYCYDLAGSDIYGQLTSDNYALKEDDTVYGIAYVIESYGLIVNKTLLEKAGYTIDDIQSFADLKKVAEDITARSSELGFAAFTSAGMDGSSDWRFKTHLANLPIYFEYQTDGISSTDAIKGTYLDNYRDMWDLYINNSTCDPKELSAKTGDDSRNEFLAGDAVFFQNGSWEYANLTADGAYTDDDLAMIPIYIGAGDEANQGLCTGTENYWCVNNQADEADIQATLDFMNWCVTSELGTKTMADEMGFVIPFKGAQESKNLFVKQDAEYTAEGKTPVSWNFTTMPSEEWKNGVGQALTAYAADQTDANWAGVVSAFVDGWATEYQMANGQ</sequence>
<gene>
    <name evidence="2" type="ORF">WMO29_07240</name>
</gene>
<proteinExistence type="predicted"/>
<dbReference type="PROSITE" id="PS51257">
    <property type="entry name" value="PROKAR_LIPOPROTEIN"/>
    <property type="match status" value="1"/>
</dbReference>
<feature type="chain" id="PRO_5046907561" evidence="1">
    <location>
        <begin position="22"/>
        <end position="449"/>
    </location>
</feature>
<evidence type="ECO:0000313" key="2">
    <source>
        <dbReference type="EMBL" id="MEQ2472282.1"/>
    </source>
</evidence>
<dbReference type="Pfam" id="PF13416">
    <property type="entry name" value="SBP_bac_8"/>
    <property type="match status" value="1"/>
</dbReference>
<dbReference type="EMBL" id="JBBMFE010000005">
    <property type="protein sequence ID" value="MEQ2472282.1"/>
    <property type="molecule type" value="Genomic_DNA"/>
</dbReference>
<comment type="caution">
    <text evidence="2">The sequence shown here is derived from an EMBL/GenBank/DDBJ whole genome shotgun (WGS) entry which is preliminary data.</text>
</comment>
<reference evidence="2 3" key="1">
    <citation type="submission" date="2024-03" db="EMBL/GenBank/DDBJ databases">
        <title>Human intestinal bacterial collection.</title>
        <authorList>
            <person name="Pauvert C."/>
            <person name="Hitch T.C.A."/>
            <person name="Clavel T."/>
        </authorList>
    </citation>
    <scope>NUCLEOTIDE SEQUENCE [LARGE SCALE GENOMIC DNA]</scope>
    <source>
        <strain evidence="2 3">CLA-AA-H132</strain>
    </source>
</reference>
<dbReference type="PANTHER" id="PTHR43649">
    <property type="entry name" value="ARABINOSE-BINDING PROTEIN-RELATED"/>
    <property type="match status" value="1"/>
</dbReference>
<dbReference type="SUPFAM" id="SSF53850">
    <property type="entry name" value="Periplasmic binding protein-like II"/>
    <property type="match status" value="1"/>
</dbReference>
<organism evidence="2 3">
    <name type="scientific">Laedolimicola intestinihominis</name>
    <dbReference type="NCBI Taxonomy" id="3133166"/>
    <lineage>
        <taxon>Bacteria</taxon>
        <taxon>Bacillati</taxon>
        <taxon>Bacillota</taxon>
        <taxon>Clostridia</taxon>
        <taxon>Lachnospirales</taxon>
        <taxon>Lachnospiraceae</taxon>
        <taxon>Laedolimicola</taxon>
    </lineage>
</organism>
<keyword evidence="3" id="KW-1185">Reference proteome</keyword>
<keyword evidence="1" id="KW-0732">Signal</keyword>
<dbReference type="Proteomes" id="UP001438008">
    <property type="component" value="Unassembled WGS sequence"/>
</dbReference>
<evidence type="ECO:0000313" key="3">
    <source>
        <dbReference type="Proteomes" id="UP001438008"/>
    </source>
</evidence>
<dbReference type="Gene3D" id="3.40.190.10">
    <property type="entry name" value="Periplasmic binding protein-like II"/>
    <property type="match status" value="2"/>
</dbReference>
<dbReference type="InterPro" id="IPR006059">
    <property type="entry name" value="SBP"/>
</dbReference>
<evidence type="ECO:0000256" key="1">
    <source>
        <dbReference type="SAM" id="SignalP"/>
    </source>
</evidence>